<organism evidence="3 4">
    <name type="scientific">Azoarcus indigens</name>
    <dbReference type="NCBI Taxonomy" id="29545"/>
    <lineage>
        <taxon>Bacteria</taxon>
        <taxon>Pseudomonadati</taxon>
        <taxon>Pseudomonadota</taxon>
        <taxon>Betaproteobacteria</taxon>
        <taxon>Rhodocyclales</taxon>
        <taxon>Zoogloeaceae</taxon>
        <taxon>Azoarcus</taxon>
    </lineage>
</organism>
<comment type="caution">
    <text evidence="3">The sequence shown here is derived from an EMBL/GenBank/DDBJ whole genome shotgun (WGS) entry which is preliminary data.</text>
</comment>
<dbReference type="Pfam" id="PF07589">
    <property type="entry name" value="PEP-CTERM"/>
    <property type="match status" value="1"/>
</dbReference>
<reference evidence="3 4" key="1">
    <citation type="submission" date="2019-03" db="EMBL/GenBank/DDBJ databases">
        <title>Genomic Encyclopedia of Type Strains, Phase IV (KMG-IV): sequencing the most valuable type-strain genomes for metagenomic binning, comparative biology and taxonomic classification.</title>
        <authorList>
            <person name="Goeker M."/>
        </authorList>
    </citation>
    <scope>NUCLEOTIDE SEQUENCE [LARGE SCALE GENOMIC DNA]</scope>
    <source>
        <strain evidence="3 4">DSM 12121</strain>
    </source>
</reference>
<feature type="domain" description="Ice-binding protein C-terminal" evidence="2">
    <location>
        <begin position="220"/>
        <end position="242"/>
    </location>
</feature>
<dbReference type="NCBIfam" id="NF041927">
    <property type="entry name" value="Xrt_dep_XDP1"/>
    <property type="match status" value="1"/>
</dbReference>
<dbReference type="InterPro" id="IPR049672">
    <property type="entry name" value="Xrt_dep_XDP1"/>
</dbReference>
<keyword evidence="1" id="KW-0732">Signal</keyword>
<evidence type="ECO:0000259" key="2">
    <source>
        <dbReference type="Pfam" id="PF07589"/>
    </source>
</evidence>
<dbReference type="Proteomes" id="UP000295129">
    <property type="component" value="Unassembled WGS sequence"/>
</dbReference>
<proteinExistence type="predicted"/>
<name>A0A4R6E0Y3_9RHOO</name>
<dbReference type="EMBL" id="SNVV01000007">
    <property type="protein sequence ID" value="TDN51365.1"/>
    <property type="molecule type" value="Genomic_DNA"/>
</dbReference>
<feature type="signal peptide" evidence="1">
    <location>
        <begin position="1"/>
        <end position="23"/>
    </location>
</feature>
<protein>
    <submittedName>
        <fullName evidence="3">Putative secreted protein with PEP-CTERM sorting signal</fullName>
    </submittedName>
</protein>
<feature type="chain" id="PRO_5020555356" evidence="1">
    <location>
        <begin position="24"/>
        <end position="244"/>
    </location>
</feature>
<sequence>MNYIVKKFVLGTALALCGSCALASTTWTLDNKSSTAPTETGWKASNNSSAIYSTSTGYWAGSGVGVGGESSSDGQHSLDNKSGYEMLMLNFGTESVHLDSVSLGWTQTDSDIFVLAYTGATPFTGSLAGATYASLLSNGWSLVGNYANVGSNTVQLNAAANLYSSFWLIGAGGFDGTLGVTSGDKSNGSWQSFTSSRYDYVKVAAVSGTVKQPPPPVTHVPEPGSLALAGAAFLGILGIRRKRD</sequence>
<dbReference type="RefSeq" id="WP_133590873.1">
    <property type="nucleotide sequence ID" value="NZ_SNVV01000007.1"/>
</dbReference>
<dbReference type="NCBIfam" id="TIGR02595">
    <property type="entry name" value="PEP_CTERM"/>
    <property type="match status" value="1"/>
</dbReference>
<dbReference type="InterPro" id="IPR013424">
    <property type="entry name" value="Ice-binding_C"/>
</dbReference>
<evidence type="ECO:0000256" key="1">
    <source>
        <dbReference type="SAM" id="SignalP"/>
    </source>
</evidence>
<dbReference type="OrthoDB" id="8544832at2"/>
<gene>
    <name evidence="3" type="ORF">C7389_10799</name>
</gene>
<evidence type="ECO:0000313" key="3">
    <source>
        <dbReference type="EMBL" id="TDN51365.1"/>
    </source>
</evidence>
<keyword evidence="4" id="KW-1185">Reference proteome</keyword>
<dbReference type="AlphaFoldDB" id="A0A4R6E0Y3"/>
<evidence type="ECO:0000313" key="4">
    <source>
        <dbReference type="Proteomes" id="UP000295129"/>
    </source>
</evidence>
<accession>A0A4R6E0Y3</accession>